<dbReference type="OrthoDB" id="3052881at2759"/>
<protein>
    <submittedName>
        <fullName evidence="2">Uncharacterized protein</fullName>
    </submittedName>
</protein>
<dbReference type="Proteomes" id="UP000076798">
    <property type="component" value="Unassembled WGS sequence"/>
</dbReference>
<evidence type="ECO:0000256" key="1">
    <source>
        <dbReference type="SAM" id="SignalP"/>
    </source>
</evidence>
<feature type="signal peptide" evidence="1">
    <location>
        <begin position="1"/>
        <end position="21"/>
    </location>
</feature>
<organism evidence="2 3">
    <name type="scientific">Sistotremastrum suecicum HHB10207 ss-3</name>
    <dbReference type="NCBI Taxonomy" id="1314776"/>
    <lineage>
        <taxon>Eukaryota</taxon>
        <taxon>Fungi</taxon>
        <taxon>Dikarya</taxon>
        <taxon>Basidiomycota</taxon>
        <taxon>Agaricomycotina</taxon>
        <taxon>Agaricomycetes</taxon>
        <taxon>Sistotremastrales</taxon>
        <taxon>Sistotremastraceae</taxon>
        <taxon>Sistotremastrum</taxon>
    </lineage>
</organism>
<accession>A0A166H5L9</accession>
<evidence type="ECO:0000313" key="3">
    <source>
        <dbReference type="Proteomes" id="UP000076798"/>
    </source>
</evidence>
<evidence type="ECO:0000313" key="2">
    <source>
        <dbReference type="EMBL" id="KZT42363.1"/>
    </source>
</evidence>
<dbReference type="AlphaFoldDB" id="A0A166H5L9"/>
<name>A0A166H5L9_9AGAM</name>
<gene>
    <name evidence="2" type="ORF">SISSUDRAFT_81551</name>
</gene>
<sequence length="272" mass="29196">MRWSPIFVASVFSSLSWSVLAHPAPYTNVTVRSLHKRSIVCGIDLRTATADDCLDRHSVVNFKVVTTASRQTLTQEAVPQNAQEPPAGSSCDHVVELQVVAAAMQQSTLCGIVAALNSLQESEGVDVKRNSVLQPLADIANSVTNLFFLDSHVNGAKANYVQLAISNQVIKSSENQFFAAVQSYLRTDTVASESRKVAAQLDSAILAILKKATTLADGFPPPPPAGTRAQGVQILQKNLRTALTAHAAQKAEEKITVVNLWNRALIGTVVNE</sequence>
<proteinExistence type="predicted"/>
<dbReference type="EMBL" id="KV428014">
    <property type="protein sequence ID" value="KZT42363.1"/>
    <property type="molecule type" value="Genomic_DNA"/>
</dbReference>
<keyword evidence="3" id="KW-1185">Reference proteome</keyword>
<keyword evidence="1" id="KW-0732">Signal</keyword>
<feature type="chain" id="PRO_5007874342" evidence="1">
    <location>
        <begin position="22"/>
        <end position="272"/>
    </location>
</feature>
<reference evidence="2 3" key="1">
    <citation type="journal article" date="2016" name="Mol. Biol. Evol.">
        <title>Comparative Genomics of Early-Diverging Mushroom-Forming Fungi Provides Insights into the Origins of Lignocellulose Decay Capabilities.</title>
        <authorList>
            <person name="Nagy L.G."/>
            <person name="Riley R."/>
            <person name="Tritt A."/>
            <person name="Adam C."/>
            <person name="Daum C."/>
            <person name="Floudas D."/>
            <person name="Sun H."/>
            <person name="Yadav J.S."/>
            <person name="Pangilinan J."/>
            <person name="Larsson K.H."/>
            <person name="Matsuura K."/>
            <person name="Barry K."/>
            <person name="Labutti K."/>
            <person name="Kuo R."/>
            <person name="Ohm R.A."/>
            <person name="Bhattacharya S.S."/>
            <person name="Shirouzu T."/>
            <person name="Yoshinaga Y."/>
            <person name="Martin F.M."/>
            <person name="Grigoriev I.V."/>
            <person name="Hibbett D.S."/>
        </authorList>
    </citation>
    <scope>NUCLEOTIDE SEQUENCE [LARGE SCALE GENOMIC DNA]</scope>
    <source>
        <strain evidence="2 3">HHB10207 ss-3</strain>
    </source>
</reference>